<name>A0A9D1A857_9FIRM</name>
<dbReference type="InterPro" id="IPR036390">
    <property type="entry name" value="WH_DNA-bd_sf"/>
</dbReference>
<keyword evidence="2" id="KW-0238">DNA-binding</keyword>
<reference evidence="5" key="1">
    <citation type="submission" date="2020-10" db="EMBL/GenBank/DDBJ databases">
        <authorList>
            <person name="Gilroy R."/>
        </authorList>
    </citation>
    <scope>NUCLEOTIDE SEQUENCE</scope>
    <source>
        <strain evidence="5">ChiHjej9B8-7071</strain>
    </source>
</reference>
<dbReference type="CDD" id="cd00090">
    <property type="entry name" value="HTH_ARSR"/>
    <property type="match status" value="1"/>
</dbReference>
<feature type="domain" description="HTH arsR-type" evidence="4">
    <location>
        <begin position="253"/>
        <end position="350"/>
    </location>
</feature>
<evidence type="ECO:0000313" key="5">
    <source>
        <dbReference type="EMBL" id="HIR09741.1"/>
    </source>
</evidence>
<gene>
    <name evidence="5" type="ORF">IAA70_04990</name>
</gene>
<accession>A0A9D1A857</accession>
<dbReference type="InterPro" id="IPR001845">
    <property type="entry name" value="HTH_ArsR_DNA-bd_dom"/>
</dbReference>
<sequence length="355" mass="39866">MSGGGTLLWEALGEQCVFAYLPQLEPLLAAYCLMERQPVHNLCLEIYGAAQIEELQRKYRFLFETHEAISRCTILGALEFLLDVPLQSFRLSAFGDYLLSQPDEVFLSKYLGGLEASGEDWARALTDDEALDAIYRRNEASLGSFLGFSAFVRGSGRYRRELLALAGELNTPELAAAIEAAAPRCTALCETLRGEIEDLGALECSQLHMGKRFRNRGPYEMYYFLPSLLLPARAVRFFPMEAPYTRQILLLTLREIQGSQDDTLAALKVLSDKTRYRILILLAQGTPLRGLDIAKRLQLAPSTVSHHMEQLKERGLITEEPDGNSKYYGICTPNLEALLRTLEQDFKLPETPPHP</sequence>
<dbReference type="InterPro" id="IPR036388">
    <property type="entry name" value="WH-like_DNA-bd_sf"/>
</dbReference>
<dbReference type="SUPFAM" id="SSF46785">
    <property type="entry name" value="Winged helix' DNA-binding domain"/>
    <property type="match status" value="1"/>
</dbReference>
<evidence type="ECO:0000313" key="6">
    <source>
        <dbReference type="Proteomes" id="UP000824258"/>
    </source>
</evidence>
<dbReference type="PANTHER" id="PTHR33154:SF33">
    <property type="entry name" value="TRANSCRIPTIONAL REPRESSOR SDPR"/>
    <property type="match status" value="1"/>
</dbReference>
<dbReference type="GO" id="GO:0003677">
    <property type="term" value="F:DNA binding"/>
    <property type="evidence" value="ECO:0007669"/>
    <property type="project" value="UniProtKB-KW"/>
</dbReference>
<dbReference type="SMART" id="SM00418">
    <property type="entry name" value="HTH_ARSR"/>
    <property type="match status" value="1"/>
</dbReference>
<evidence type="ECO:0000256" key="2">
    <source>
        <dbReference type="ARBA" id="ARBA00023125"/>
    </source>
</evidence>
<dbReference type="AlphaFoldDB" id="A0A9D1A857"/>
<dbReference type="Gene3D" id="1.10.10.10">
    <property type="entry name" value="Winged helix-like DNA-binding domain superfamily/Winged helix DNA-binding domain"/>
    <property type="match status" value="1"/>
</dbReference>
<evidence type="ECO:0000256" key="1">
    <source>
        <dbReference type="ARBA" id="ARBA00023015"/>
    </source>
</evidence>
<dbReference type="InterPro" id="IPR051081">
    <property type="entry name" value="HTH_MetalResp_TranReg"/>
</dbReference>
<organism evidence="5 6">
    <name type="scientific">Candidatus Avoscillospira stercoripullorum</name>
    <dbReference type="NCBI Taxonomy" id="2840709"/>
    <lineage>
        <taxon>Bacteria</taxon>
        <taxon>Bacillati</taxon>
        <taxon>Bacillota</taxon>
        <taxon>Clostridia</taxon>
        <taxon>Eubacteriales</taxon>
        <taxon>Oscillospiraceae</taxon>
        <taxon>Oscillospiraceae incertae sedis</taxon>
        <taxon>Candidatus Avoscillospira</taxon>
    </lineage>
</organism>
<dbReference type="PROSITE" id="PS50987">
    <property type="entry name" value="HTH_ARSR_2"/>
    <property type="match status" value="1"/>
</dbReference>
<evidence type="ECO:0000256" key="3">
    <source>
        <dbReference type="ARBA" id="ARBA00023163"/>
    </source>
</evidence>
<dbReference type="Proteomes" id="UP000824258">
    <property type="component" value="Unassembled WGS sequence"/>
</dbReference>
<keyword evidence="3" id="KW-0804">Transcription</keyword>
<proteinExistence type="predicted"/>
<reference evidence="5" key="2">
    <citation type="journal article" date="2021" name="PeerJ">
        <title>Extensive microbial diversity within the chicken gut microbiome revealed by metagenomics and culture.</title>
        <authorList>
            <person name="Gilroy R."/>
            <person name="Ravi A."/>
            <person name="Getino M."/>
            <person name="Pursley I."/>
            <person name="Horton D.L."/>
            <person name="Alikhan N.F."/>
            <person name="Baker D."/>
            <person name="Gharbi K."/>
            <person name="Hall N."/>
            <person name="Watson M."/>
            <person name="Adriaenssens E.M."/>
            <person name="Foster-Nyarko E."/>
            <person name="Jarju S."/>
            <person name="Secka A."/>
            <person name="Antonio M."/>
            <person name="Oren A."/>
            <person name="Chaudhuri R.R."/>
            <person name="La Ragione R."/>
            <person name="Hildebrand F."/>
            <person name="Pallen M.J."/>
        </authorList>
    </citation>
    <scope>NUCLEOTIDE SEQUENCE</scope>
    <source>
        <strain evidence="5">ChiHjej9B8-7071</strain>
    </source>
</reference>
<dbReference type="EMBL" id="DVGD01000152">
    <property type="protein sequence ID" value="HIR09741.1"/>
    <property type="molecule type" value="Genomic_DNA"/>
</dbReference>
<dbReference type="GO" id="GO:0003700">
    <property type="term" value="F:DNA-binding transcription factor activity"/>
    <property type="evidence" value="ECO:0007669"/>
    <property type="project" value="InterPro"/>
</dbReference>
<protein>
    <submittedName>
        <fullName evidence="5">Winged helix-turn-helix transcriptional regulator</fullName>
    </submittedName>
</protein>
<dbReference type="Pfam" id="PF01022">
    <property type="entry name" value="HTH_5"/>
    <property type="match status" value="1"/>
</dbReference>
<comment type="caution">
    <text evidence="5">The sequence shown here is derived from an EMBL/GenBank/DDBJ whole genome shotgun (WGS) entry which is preliminary data.</text>
</comment>
<dbReference type="PRINTS" id="PR00778">
    <property type="entry name" value="HTHARSR"/>
</dbReference>
<evidence type="ECO:0000259" key="4">
    <source>
        <dbReference type="PROSITE" id="PS50987"/>
    </source>
</evidence>
<dbReference type="InterPro" id="IPR011991">
    <property type="entry name" value="ArsR-like_HTH"/>
</dbReference>
<dbReference type="PANTHER" id="PTHR33154">
    <property type="entry name" value="TRANSCRIPTIONAL REGULATOR, ARSR FAMILY"/>
    <property type="match status" value="1"/>
</dbReference>
<dbReference type="NCBIfam" id="NF033788">
    <property type="entry name" value="HTH_metalloreg"/>
    <property type="match status" value="1"/>
</dbReference>
<keyword evidence="1" id="KW-0805">Transcription regulation</keyword>